<keyword evidence="3" id="KW-1185">Reference proteome</keyword>
<feature type="compositionally biased region" description="Low complexity" evidence="1">
    <location>
        <begin position="20"/>
        <end position="32"/>
    </location>
</feature>
<accession>A0A0R3WW09</accession>
<proteinExistence type="predicted"/>
<protein>
    <submittedName>
        <fullName evidence="4">AGC-kinase C-terminal domain-containing protein</fullName>
    </submittedName>
</protein>
<evidence type="ECO:0000313" key="3">
    <source>
        <dbReference type="Proteomes" id="UP000274429"/>
    </source>
</evidence>
<gene>
    <name evidence="2" type="ORF">TTAC_LOCUS4933</name>
</gene>
<evidence type="ECO:0000313" key="4">
    <source>
        <dbReference type="WBParaSite" id="TTAC_0000494901-mRNA-1"/>
    </source>
</evidence>
<feature type="compositionally biased region" description="Low complexity" evidence="1">
    <location>
        <begin position="43"/>
        <end position="60"/>
    </location>
</feature>
<feature type="region of interest" description="Disordered" evidence="1">
    <location>
        <begin position="1"/>
        <end position="82"/>
    </location>
</feature>
<reference evidence="4" key="1">
    <citation type="submission" date="2017-02" db="UniProtKB">
        <authorList>
            <consortium name="WormBaseParasite"/>
        </authorList>
    </citation>
    <scope>IDENTIFICATION</scope>
</reference>
<evidence type="ECO:0000256" key="1">
    <source>
        <dbReference type="SAM" id="MobiDB-lite"/>
    </source>
</evidence>
<dbReference type="WBParaSite" id="TTAC_0000494901-mRNA-1">
    <property type="protein sequence ID" value="TTAC_0000494901-mRNA-1"/>
    <property type="gene ID" value="TTAC_0000494901"/>
</dbReference>
<organism evidence="4">
    <name type="scientific">Hydatigena taeniaeformis</name>
    <name type="common">Feline tapeworm</name>
    <name type="synonym">Taenia taeniaeformis</name>
    <dbReference type="NCBI Taxonomy" id="6205"/>
    <lineage>
        <taxon>Eukaryota</taxon>
        <taxon>Metazoa</taxon>
        <taxon>Spiralia</taxon>
        <taxon>Lophotrochozoa</taxon>
        <taxon>Platyhelminthes</taxon>
        <taxon>Cestoda</taxon>
        <taxon>Eucestoda</taxon>
        <taxon>Cyclophyllidea</taxon>
        <taxon>Taeniidae</taxon>
        <taxon>Hydatigera</taxon>
    </lineage>
</organism>
<sequence>MDNFDLLFGSPDDWPTSGERTLSTSTSKRSLSAPAGSSEESRSSSLPSVRRVSPQRSQVPLSGCTPLDYTTPQNDLNRSELGRANSEAIEVGEFKSFHRLSLSDRHKGY</sequence>
<dbReference type="EMBL" id="UYWX01005707">
    <property type="protein sequence ID" value="VDM25907.1"/>
    <property type="molecule type" value="Genomic_DNA"/>
</dbReference>
<dbReference type="AlphaFoldDB" id="A0A0R3WW09"/>
<name>A0A0R3WW09_HYDTA</name>
<dbReference type="Proteomes" id="UP000274429">
    <property type="component" value="Unassembled WGS sequence"/>
</dbReference>
<reference evidence="2 3" key="2">
    <citation type="submission" date="2018-11" db="EMBL/GenBank/DDBJ databases">
        <authorList>
            <consortium name="Pathogen Informatics"/>
        </authorList>
    </citation>
    <scope>NUCLEOTIDE SEQUENCE [LARGE SCALE GENOMIC DNA]</scope>
</reference>
<evidence type="ECO:0000313" key="2">
    <source>
        <dbReference type="EMBL" id="VDM25907.1"/>
    </source>
</evidence>